<evidence type="ECO:0000313" key="20">
    <source>
        <dbReference type="Proteomes" id="UP001165089"/>
    </source>
</evidence>
<sequence length="938" mass="101514">MGLPRARPAPGPERKDSMRHVVRKLGLAGLVATALAGQVPQGMDLQALKQMATSQGVTGATEAVPASRTTLPAATAPDRMDEARRREEDRLDQEIRAMKRREKGPRRFAADLFEIRQVGTAATDGGIAEDYVLGTGDQLALNVFGSATFEVPAQVDGRGEIVIPKVGTVKVGGLTLAQAKRAVQGTVSRNFSRTSVDLQVVKLREVRVFVMGEVYKPGSYLVSSLSSLINVLGLAGGPTAAGSYRDIRVMRGGRAVTHFDLYPFRAEGLGNPNVALQSGDTVFVPLAQNQIVLEGAFQRVVAQPGDATKKAEADEANADPLKAQRDRLRREMKAIEARLAPAQVAPAVQESETAGREAIPRTAVQAPAPELSLTERANLEDRLLFLKRQLAALQDAPPDDHRLRLDPETGLPYPAQDPLTPDWLRRWDQQGVAPMMQFEMRAGESAADALRFAGGFAPEAGPGTLTLRRRTAAGVITGEDVPVTGAAAVILQRGDVLSALPQRERTGAVVQVVGWARVPGFYARTQGLRVGDLLKREAQVLPDTYRARGEVVRTQVDGTTQYFSFDVDKALAGDPAQDLVLEDRDRVELYRVEDLRIPMMVKVLGPVTRPGTFAFHEGMRASDLIFRAGVPLKSADRLVAELARSRDGKPSEVIHLDLTKLLSTETASPVALVDDTVNPRLRPDDQISLFEKPDFKVHRTVRISGQVARPGSYALDTDRPTLSDLLKRAGGLTPDAMPQAGIFLRRMSTADASLQRAAEESGLSGADPTAKGINEILERLNETKRQPNTGQLLKNPVLHGLLAGNLNRMVVDFGAALKGDAQADVELEDGDEVIIPRATDGAYVVGETASPFATYKVHPGMKVSDMLKLAGGITRNADTWNIRLLKANGRIVDSWVMKQPVGPGDTVLVPQRFRRDTSWQENLQALTPIALILNAIKL</sequence>
<evidence type="ECO:0000256" key="9">
    <source>
        <dbReference type="ARBA" id="ARBA00023065"/>
    </source>
</evidence>
<keyword evidence="9" id="KW-0406">Ion transport</keyword>
<feature type="domain" description="Soluble ligand binding" evidence="17">
    <location>
        <begin position="600"/>
        <end position="645"/>
    </location>
</feature>
<feature type="domain" description="SLBB" evidence="18">
    <location>
        <begin position="701"/>
        <end position="757"/>
    </location>
</feature>
<dbReference type="InterPro" id="IPR019554">
    <property type="entry name" value="Soluble_ligand-bd"/>
</dbReference>
<dbReference type="Pfam" id="PF02563">
    <property type="entry name" value="Poly_export"/>
    <property type="match status" value="1"/>
</dbReference>
<dbReference type="Pfam" id="PF22461">
    <property type="entry name" value="SLBB_2"/>
    <property type="match status" value="2"/>
</dbReference>
<dbReference type="PANTHER" id="PTHR33619">
    <property type="entry name" value="POLYSACCHARIDE EXPORT PROTEIN GFCE-RELATED"/>
    <property type="match status" value="1"/>
</dbReference>
<evidence type="ECO:0000256" key="14">
    <source>
        <dbReference type="ARBA" id="ARBA00023288"/>
    </source>
</evidence>
<accession>A0ABQ5Q7T4</accession>
<evidence type="ECO:0000256" key="6">
    <source>
        <dbReference type="ARBA" id="ARBA00022692"/>
    </source>
</evidence>
<evidence type="ECO:0000259" key="17">
    <source>
        <dbReference type="Pfam" id="PF10531"/>
    </source>
</evidence>
<evidence type="ECO:0000256" key="1">
    <source>
        <dbReference type="ARBA" id="ARBA00004571"/>
    </source>
</evidence>
<evidence type="ECO:0000256" key="8">
    <source>
        <dbReference type="ARBA" id="ARBA00023047"/>
    </source>
</evidence>
<evidence type="ECO:0000256" key="10">
    <source>
        <dbReference type="ARBA" id="ARBA00023114"/>
    </source>
</evidence>
<dbReference type="PANTHER" id="PTHR33619:SF3">
    <property type="entry name" value="POLYSACCHARIDE EXPORT PROTEIN GFCE-RELATED"/>
    <property type="match status" value="1"/>
</dbReference>
<dbReference type="InterPro" id="IPR054765">
    <property type="entry name" value="SLBB_dom"/>
</dbReference>
<evidence type="ECO:0000256" key="11">
    <source>
        <dbReference type="ARBA" id="ARBA00023136"/>
    </source>
</evidence>
<evidence type="ECO:0000256" key="3">
    <source>
        <dbReference type="ARBA" id="ARBA00022448"/>
    </source>
</evidence>
<dbReference type="Pfam" id="PF10531">
    <property type="entry name" value="SLBB"/>
    <property type="match status" value="2"/>
</dbReference>
<dbReference type="Gene3D" id="3.10.560.10">
    <property type="entry name" value="Outer membrane lipoprotein wza domain like"/>
    <property type="match status" value="5"/>
</dbReference>
<keyword evidence="11" id="KW-0472">Membrane</keyword>
<reference evidence="19 20" key="1">
    <citation type="journal article" date="2023" name="Antonie Van Leeuwenhoek">
        <title>Mesoterricola silvestris gen. nov., sp. nov., Mesoterricola sediminis sp. nov., Geothrix oryzae sp. nov., Geothrix edaphica sp. nov., Geothrix rubra sp. nov., and Geothrix limicola sp. nov., six novel members of Acidobacteriota isolated from soils.</title>
        <authorList>
            <person name="Itoh H."/>
            <person name="Sugisawa Y."/>
            <person name="Mise K."/>
            <person name="Xu Z."/>
            <person name="Kuniyasu M."/>
            <person name="Ushijima N."/>
            <person name="Kawano K."/>
            <person name="Kobayashi E."/>
            <person name="Shiratori Y."/>
            <person name="Masuda Y."/>
            <person name="Senoo K."/>
        </authorList>
    </citation>
    <scope>NUCLEOTIDE SEQUENCE [LARGE SCALE GENOMIC DNA]</scope>
    <source>
        <strain evidence="19 20">Red803</strain>
    </source>
</reference>
<keyword evidence="14" id="KW-0449">Lipoprotein</keyword>
<keyword evidence="3" id="KW-0813">Transport</keyword>
<keyword evidence="6" id="KW-0812">Transmembrane</keyword>
<dbReference type="InterPro" id="IPR049712">
    <property type="entry name" value="Poly_export"/>
</dbReference>
<name>A0ABQ5Q7T4_9BACT</name>
<feature type="region of interest" description="Disordered" evidence="15">
    <location>
        <begin position="59"/>
        <end position="89"/>
    </location>
</feature>
<comment type="subcellular location">
    <subcellularLocation>
        <location evidence="1">Cell outer membrane</location>
        <topology evidence="1">Multi-pass membrane protein</topology>
    </subcellularLocation>
</comment>
<keyword evidence="12" id="KW-0564">Palmitate</keyword>
<keyword evidence="5" id="KW-0762">Sugar transport</keyword>
<organism evidence="19 20">
    <name type="scientific">Geothrix rubra</name>
    <dbReference type="NCBI Taxonomy" id="2927977"/>
    <lineage>
        <taxon>Bacteria</taxon>
        <taxon>Pseudomonadati</taxon>
        <taxon>Acidobacteriota</taxon>
        <taxon>Holophagae</taxon>
        <taxon>Holophagales</taxon>
        <taxon>Holophagaceae</taxon>
        <taxon>Geothrix</taxon>
    </lineage>
</organism>
<feature type="domain" description="SLBB" evidence="18">
    <location>
        <begin position="207"/>
        <end position="284"/>
    </location>
</feature>
<dbReference type="Proteomes" id="UP001165089">
    <property type="component" value="Unassembled WGS sequence"/>
</dbReference>
<comment type="caution">
    <text evidence="19">The sequence shown here is derived from an EMBL/GenBank/DDBJ whole genome shotgun (WGS) entry which is preliminary data.</text>
</comment>
<dbReference type="InterPro" id="IPR003715">
    <property type="entry name" value="Poly_export_N"/>
</dbReference>
<keyword evidence="7" id="KW-0732">Signal</keyword>
<feature type="domain" description="Soluble ligand binding" evidence="17">
    <location>
        <begin position="843"/>
        <end position="890"/>
    </location>
</feature>
<feature type="compositionally biased region" description="Basic and acidic residues" evidence="15">
    <location>
        <begin position="78"/>
        <end position="89"/>
    </location>
</feature>
<feature type="region of interest" description="Disordered" evidence="15">
    <location>
        <begin position="398"/>
        <end position="417"/>
    </location>
</feature>
<evidence type="ECO:0000256" key="13">
    <source>
        <dbReference type="ARBA" id="ARBA00023237"/>
    </source>
</evidence>
<keyword evidence="10" id="KW-0626">Porin</keyword>
<keyword evidence="8" id="KW-0625">Polysaccharide transport</keyword>
<dbReference type="EMBL" id="BSDD01000004">
    <property type="protein sequence ID" value="GLH70652.1"/>
    <property type="molecule type" value="Genomic_DNA"/>
</dbReference>
<feature type="domain" description="Polysaccharide export protein N-terminal" evidence="16">
    <location>
        <begin position="128"/>
        <end position="200"/>
    </location>
</feature>
<keyword evidence="20" id="KW-1185">Reference proteome</keyword>
<proteinExistence type="inferred from homology"/>
<evidence type="ECO:0000256" key="5">
    <source>
        <dbReference type="ARBA" id="ARBA00022597"/>
    </source>
</evidence>
<evidence type="ECO:0000313" key="19">
    <source>
        <dbReference type="EMBL" id="GLH70652.1"/>
    </source>
</evidence>
<evidence type="ECO:0000256" key="7">
    <source>
        <dbReference type="ARBA" id="ARBA00022729"/>
    </source>
</evidence>
<evidence type="ECO:0000256" key="12">
    <source>
        <dbReference type="ARBA" id="ARBA00023139"/>
    </source>
</evidence>
<comment type="similarity">
    <text evidence="2">Belongs to the BexD/CtrA/VexA family.</text>
</comment>
<evidence type="ECO:0000259" key="16">
    <source>
        <dbReference type="Pfam" id="PF02563"/>
    </source>
</evidence>
<keyword evidence="13" id="KW-0998">Cell outer membrane</keyword>
<feature type="compositionally biased region" description="Basic and acidic residues" evidence="15">
    <location>
        <begin position="398"/>
        <end position="407"/>
    </location>
</feature>
<evidence type="ECO:0000256" key="4">
    <source>
        <dbReference type="ARBA" id="ARBA00022452"/>
    </source>
</evidence>
<protein>
    <submittedName>
        <fullName evidence="19">Uncharacterized protein</fullName>
    </submittedName>
</protein>
<evidence type="ECO:0000256" key="15">
    <source>
        <dbReference type="SAM" id="MobiDB-lite"/>
    </source>
</evidence>
<keyword evidence="4" id="KW-1134">Transmembrane beta strand</keyword>
<evidence type="ECO:0000259" key="18">
    <source>
        <dbReference type="Pfam" id="PF22461"/>
    </source>
</evidence>
<evidence type="ECO:0000256" key="2">
    <source>
        <dbReference type="ARBA" id="ARBA00009450"/>
    </source>
</evidence>
<gene>
    <name evidence="19" type="ORF">GETHPA_21850</name>
</gene>